<dbReference type="GO" id="GO:0008175">
    <property type="term" value="F:tRNA methyltransferase activity"/>
    <property type="evidence" value="ECO:0007669"/>
    <property type="project" value="UniProtKB-UniRule"/>
</dbReference>
<comment type="function">
    <text evidence="6">Methylates the ribose at the nucleotide 34 wobble position in the two leucyl isoacceptors tRNA(Leu)(CmAA) and tRNA(Leu)(cmnm5UmAA). Catalyzes the methyl transfer from S-adenosyl-L-methionine to the 2'-OH of the wobble nucleotide.</text>
</comment>
<dbReference type="PANTHER" id="PTHR42971:SF1">
    <property type="entry name" value="TRNA (CYTIDINE(34)-2'-O)-METHYLTRANSFERASE"/>
    <property type="match status" value="1"/>
</dbReference>
<comment type="subcellular location">
    <subcellularLocation>
        <location evidence="6">Cytoplasm</location>
    </subcellularLocation>
</comment>
<keyword evidence="3 6" id="KW-0808">Transferase</keyword>
<evidence type="ECO:0000256" key="3">
    <source>
        <dbReference type="ARBA" id="ARBA00022679"/>
    </source>
</evidence>
<dbReference type="FunFam" id="3.40.1280.10:FF:000002">
    <property type="entry name" value="Peptidylprolyl isomerase"/>
    <property type="match status" value="1"/>
</dbReference>
<evidence type="ECO:0000313" key="7">
    <source>
        <dbReference type="EMBL" id="ALN60357.1"/>
    </source>
</evidence>
<dbReference type="SUPFAM" id="SSF75217">
    <property type="entry name" value="alpha/beta knot"/>
    <property type="match status" value="1"/>
</dbReference>
<evidence type="ECO:0000256" key="6">
    <source>
        <dbReference type="HAMAP-Rule" id="MF_01885"/>
    </source>
</evidence>
<dbReference type="GO" id="GO:0008757">
    <property type="term" value="F:S-adenosylmethionine-dependent methyltransferase activity"/>
    <property type="evidence" value="ECO:0007669"/>
    <property type="project" value="UniProtKB-UniRule"/>
</dbReference>
<dbReference type="CDD" id="cd18094">
    <property type="entry name" value="SpoU-like_TrmL"/>
    <property type="match status" value="1"/>
</dbReference>
<dbReference type="EC" id="2.1.1.207" evidence="6"/>
<feature type="binding site" evidence="6">
    <location>
        <position position="83"/>
    </location>
    <ligand>
        <name>S-adenosyl-L-methionine</name>
        <dbReference type="ChEBI" id="CHEBI:59789"/>
    </ligand>
</feature>
<evidence type="ECO:0000256" key="5">
    <source>
        <dbReference type="ARBA" id="ARBA00022694"/>
    </source>
</evidence>
<name>A0A0S2DPC0_LYSEN</name>
<dbReference type="GO" id="GO:0005737">
    <property type="term" value="C:cytoplasm"/>
    <property type="evidence" value="ECO:0007669"/>
    <property type="project" value="UniProtKB-SubCell"/>
</dbReference>
<proteinExistence type="inferred from homology"/>
<dbReference type="HAMAP" id="MF_01885">
    <property type="entry name" value="tRNA_methyltr_TrmL"/>
    <property type="match status" value="1"/>
</dbReference>
<evidence type="ECO:0000256" key="4">
    <source>
        <dbReference type="ARBA" id="ARBA00022691"/>
    </source>
</evidence>
<dbReference type="GO" id="GO:0002131">
    <property type="term" value="P:wobble position cytosine ribose methylation"/>
    <property type="evidence" value="ECO:0007669"/>
    <property type="project" value="TreeGrafter"/>
</dbReference>
<keyword evidence="4 6" id="KW-0949">S-adenosyl-L-methionine</keyword>
<comment type="catalytic activity">
    <reaction evidence="6">
        <text>5-carboxymethylaminomethyluridine(34) in tRNA(Leu) + S-adenosyl-L-methionine = 5-carboxymethylaminomethyl-2'-O-methyluridine(34) in tRNA(Leu) + S-adenosyl-L-homocysteine + H(+)</text>
        <dbReference type="Rhea" id="RHEA:43088"/>
        <dbReference type="Rhea" id="RHEA-COMP:10333"/>
        <dbReference type="Rhea" id="RHEA-COMP:10334"/>
        <dbReference type="ChEBI" id="CHEBI:15378"/>
        <dbReference type="ChEBI" id="CHEBI:57856"/>
        <dbReference type="ChEBI" id="CHEBI:59789"/>
        <dbReference type="ChEBI" id="CHEBI:74508"/>
        <dbReference type="ChEBI" id="CHEBI:74511"/>
        <dbReference type="EC" id="2.1.1.207"/>
    </reaction>
</comment>
<dbReference type="EMBL" id="CP013140">
    <property type="protein sequence ID" value="ALN60357.1"/>
    <property type="molecule type" value="Genomic_DNA"/>
</dbReference>
<protein>
    <recommendedName>
        <fullName evidence="6">tRNA (cytidine(34)-2'-O)-methyltransferase</fullName>
        <ecNumber evidence="6">2.1.1.207</ecNumber>
    </recommendedName>
    <alternativeName>
        <fullName evidence="6">tRNA (cytidine/uridine-2'-O-)-methyltransferase TrmL</fullName>
    </alternativeName>
</protein>
<feature type="binding site" evidence="6">
    <location>
        <position position="105"/>
    </location>
    <ligand>
        <name>S-adenosyl-L-methionine</name>
        <dbReference type="ChEBI" id="CHEBI:59789"/>
    </ligand>
</feature>
<dbReference type="Proteomes" id="UP000061569">
    <property type="component" value="Chromosome"/>
</dbReference>
<feature type="binding site" evidence="6">
    <location>
        <position position="127"/>
    </location>
    <ligand>
        <name>S-adenosyl-L-methionine</name>
        <dbReference type="ChEBI" id="CHEBI:59789"/>
    </ligand>
</feature>
<keyword evidence="5 6" id="KW-0819">tRNA processing</keyword>
<organism evidence="7 8">
    <name type="scientific">Lysobacter enzymogenes</name>
    <dbReference type="NCBI Taxonomy" id="69"/>
    <lineage>
        <taxon>Bacteria</taxon>
        <taxon>Pseudomonadati</taxon>
        <taxon>Pseudomonadota</taxon>
        <taxon>Gammaproteobacteria</taxon>
        <taxon>Lysobacterales</taxon>
        <taxon>Lysobacteraceae</taxon>
        <taxon>Lysobacter</taxon>
    </lineage>
</organism>
<evidence type="ECO:0000256" key="1">
    <source>
        <dbReference type="ARBA" id="ARBA00022490"/>
    </source>
</evidence>
<comment type="subunit">
    <text evidence="6">Homodimer.</text>
</comment>
<comment type="catalytic activity">
    <reaction evidence="6">
        <text>cytidine(34) in tRNA + S-adenosyl-L-methionine = 2'-O-methylcytidine(34) in tRNA + S-adenosyl-L-homocysteine + H(+)</text>
        <dbReference type="Rhea" id="RHEA:43084"/>
        <dbReference type="Rhea" id="RHEA-COMP:10331"/>
        <dbReference type="Rhea" id="RHEA-COMP:10332"/>
        <dbReference type="ChEBI" id="CHEBI:15378"/>
        <dbReference type="ChEBI" id="CHEBI:57856"/>
        <dbReference type="ChEBI" id="CHEBI:59789"/>
        <dbReference type="ChEBI" id="CHEBI:74495"/>
        <dbReference type="ChEBI" id="CHEBI:82748"/>
        <dbReference type="EC" id="2.1.1.207"/>
    </reaction>
</comment>
<dbReference type="InterPro" id="IPR001537">
    <property type="entry name" value="SpoU_MeTrfase"/>
</dbReference>
<sequence>MFNVILFQPEIPPNTGNVIRLCANTGAALHLIAPLGFTLEDKQLKRAGLDYHEYASLQVHDGLDAALAAIAAAQGAPPRLFALSTRGRERFDAPRYAAGDAFLFGPETRGLPQDVLDAVPQAQRLRLPMRPDNRSLNLSNSVAVVVFEAWRQFGFAGGE</sequence>
<reference evidence="7 8" key="1">
    <citation type="submission" date="2015-11" db="EMBL/GenBank/DDBJ databases">
        <title>Genome sequences of Lysobacter enzymogenes strain C3 and Lysobacter antibioticus ATCC 29479.</title>
        <authorList>
            <person name="Kobayashi D.Y."/>
        </authorList>
    </citation>
    <scope>NUCLEOTIDE SEQUENCE [LARGE SCALE GENOMIC DNA]</scope>
    <source>
        <strain evidence="7 8">C3</strain>
    </source>
</reference>
<comment type="similarity">
    <text evidence="6">Belongs to the class IV-like SAM-binding methyltransferase superfamily. RNA methyltransferase TrmH family. TrmL subfamily.</text>
</comment>
<feature type="binding site" evidence="6">
    <location>
        <position position="135"/>
    </location>
    <ligand>
        <name>S-adenosyl-L-methionine</name>
        <dbReference type="ChEBI" id="CHEBI:59789"/>
    </ligand>
</feature>
<dbReference type="InterPro" id="IPR029028">
    <property type="entry name" value="Alpha/beta_knot_MTases"/>
</dbReference>
<dbReference type="GO" id="GO:0002132">
    <property type="term" value="P:wobble position uridine ribose methylation"/>
    <property type="evidence" value="ECO:0007669"/>
    <property type="project" value="TreeGrafter"/>
</dbReference>
<keyword evidence="1 6" id="KW-0963">Cytoplasm</keyword>
<dbReference type="InterPro" id="IPR016914">
    <property type="entry name" value="TrmL"/>
</dbReference>
<evidence type="ECO:0000313" key="8">
    <source>
        <dbReference type="Proteomes" id="UP000061569"/>
    </source>
</evidence>
<dbReference type="PANTHER" id="PTHR42971">
    <property type="entry name" value="TRNA (CYTIDINE(34)-2'-O)-METHYLTRANSFERASE"/>
    <property type="match status" value="1"/>
</dbReference>
<dbReference type="GO" id="GO:0003723">
    <property type="term" value="F:RNA binding"/>
    <property type="evidence" value="ECO:0007669"/>
    <property type="project" value="InterPro"/>
</dbReference>
<dbReference type="KEGG" id="lez:GLE_5016"/>
<keyword evidence="2 6" id="KW-0489">Methyltransferase</keyword>
<dbReference type="RefSeq" id="WP_057949488.1">
    <property type="nucleotide sequence ID" value="NZ_CP067396.1"/>
</dbReference>
<dbReference type="STRING" id="69.GLE_5016"/>
<dbReference type="Gene3D" id="3.40.1280.10">
    <property type="match status" value="1"/>
</dbReference>
<gene>
    <name evidence="6" type="primary">trmL</name>
    <name evidence="7" type="ORF">GLE_5016</name>
</gene>
<dbReference type="GO" id="GO:0042802">
    <property type="term" value="F:identical protein binding"/>
    <property type="evidence" value="ECO:0007669"/>
    <property type="project" value="UniProtKB-ARBA"/>
</dbReference>
<accession>A0A0S2DPC0</accession>
<dbReference type="PIRSF" id="PIRSF029256">
    <property type="entry name" value="SpoU_TrmH_prd"/>
    <property type="match status" value="1"/>
</dbReference>
<dbReference type="Pfam" id="PF00588">
    <property type="entry name" value="SpoU_methylase"/>
    <property type="match status" value="1"/>
</dbReference>
<dbReference type="PATRIC" id="fig|69.6.peg.4944"/>
<dbReference type="AlphaFoldDB" id="A0A0S2DPC0"/>
<evidence type="ECO:0000256" key="2">
    <source>
        <dbReference type="ARBA" id="ARBA00022603"/>
    </source>
</evidence>
<dbReference type="OrthoDB" id="9789043at2"/>
<dbReference type="InterPro" id="IPR029026">
    <property type="entry name" value="tRNA_m1G_MTases_N"/>
</dbReference>